<dbReference type="AlphaFoldDB" id="A0AA39PL71"/>
<dbReference type="EMBL" id="JAUEPU010000048">
    <property type="protein sequence ID" value="KAK0485599.1"/>
    <property type="molecule type" value="Genomic_DNA"/>
</dbReference>
<proteinExistence type="predicted"/>
<keyword evidence="3" id="KW-1185">Reference proteome</keyword>
<protein>
    <submittedName>
        <fullName evidence="2">Uncharacterized protein</fullName>
    </submittedName>
</protein>
<sequence>MYFHSTNNSLARPAEDVPVFLFCFEQRTVFMKRRETYEDMIGALRIKFNIQDDASPVLRVSTLQICNAREIEVSEDAYEAMAPFLDEINIVLVPRSKDKWKGRCATEDASPALTARRIPSEIERAPSVRTPQAEELFANDDHLTDEESRDHEESDVPQPPNSPSSNESGRSWQNVEESDVERRNARNPFKTGKSTVTVKQEMNEIVPPKASEPSGLNTSPAKKEHPSGLRARNPSPSKERYEEPGPQASGEDLDKYFEVTVIGPQDRRAKLKARGRYQVKKVLRGVCKSFEIPFETARLIHIVRFVEDGIESMEQFKCDNDDTMATCGIKENAQLIVIQREEDEESYDEDDDEE</sequence>
<feature type="region of interest" description="Disordered" evidence="1">
    <location>
        <begin position="119"/>
        <end position="254"/>
    </location>
</feature>
<evidence type="ECO:0000256" key="1">
    <source>
        <dbReference type="SAM" id="MobiDB-lite"/>
    </source>
</evidence>
<evidence type="ECO:0000313" key="3">
    <source>
        <dbReference type="Proteomes" id="UP001175228"/>
    </source>
</evidence>
<reference evidence="2" key="1">
    <citation type="submission" date="2023-06" db="EMBL/GenBank/DDBJ databases">
        <authorList>
            <consortium name="Lawrence Berkeley National Laboratory"/>
            <person name="Ahrendt S."/>
            <person name="Sahu N."/>
            <person name="Indic B."/>
            <person name="Wong-Bajracharya J."/>
            <person name="Merenyi Z."/>
            <person name="Ke H.-M."/>
            <person name="Monk M."/>
            <person name="Kocsube S."/>
            <person name="Drula E."/>
            <person name="Lipzen A."/>
            <person name="Balint B."/>
            <person name="Henrissat B."/>
            <person name="Andreopoulos B."/>
            <person name="Martin F.M."/>
            <person name="Harder C.B."/>
            <person name="Rigling D."/>
            <person name="Ford K.L."/>
            <person name="Foster G.D."/>
            <person name="Pangilinan J."/>
            <person name="Papanicolaou A."/>
            <person name="Barry K."/>
            <person name="LaButti K."/>
            <person name="Viragh M."/>
            <person name="Koriabine M."/>
            <person name="Yan M."/>
            <person name="Riley R."/>
            <person name="Champramary S."/>
            <person name="Plett K.L."/>
            <person name="Tsai I.J."/>
            <person name="Slot J."/>
            <person name="Sipos G."/>
            <person name="Plett J."/>
            <person name="Nagy L.G."/>
            <person name="Grigoriev I.V."/>
        </authorList>
    </citation>
    <scope>NUCLEOTIDE SEQUENCE</scope>
    <source>
        <strain evidence="2">HWK02</strain>
    </source>
</reference>
<feature type="compositionally biased region" description="Basic and acidic residues" evidence="1">
    <location>
        <begin position="139"/>
        <end position="154"/>
    </location>
</feature>
<comment type="caution">
    <text evidence="2">The sequence shown here is derived from an EMBL/GenBank/DDBJ whole genome shotgun (WGS) entry which is preliminary data.</text>
</comment>
<accession>A0AA39PL71</accession>
<evidence type="ECO:0000313" key="2">
    <source>
        <dbReference type="EMBL" id="KAK0485599.1"/>
    </source>
</evidence>
<name>A0AA39PL71_9AGAR</name>
<organism evidence="2 3">
    <name type="scientific">Armillaria luteobubalina</name>
    <dbReference type="NCBI Taxonomy" id="153913"/>
    <lineage>
        <taxon>Eukaryota</taxon>
        <taxon>Fungi</taxon>
        <taxon>Dikarya</taxon>
        <taxon>Basidiomycota</taxon>
        <taxon>Agaricomycotina</taxon>
        <taxon>Agaricomycetes</taxon>
        <taxon>Agaricomycetidae</taxon>
        <taxon>Agaricales</taxon>
        <taxon>Marasmiineae</taxon>
        <taxon>Physalacriaceae</taxon>
        <taxon>Armillaria</taxon>
    </lineage>
</organism>
<gene>
    <name evidence="2" type="ORF">EDD18DRAFT_1195170</name>
</gene>
<dbReference type="Proteomes" id="UP001175228">
    <property type="component" value="Unassembled WGS sequence"/>
</dbReference>